<gene>
    <name evidence="2" type="ORF">N7515_000535</name>
</gene>
<dbReference type="EMBL" id="JAPQKL010000001">
    <property type="protein sequence ID" value="KAJ5145971.1"/>
    <property type="molecule type" value="Genomic_DNA"/>
</dbReference>
<accession>A0A9W9HF51</accession>
<evidence type="ECO:0000313" key="3">
    <source>
        <dbReference type="Proteomes" id="UP001149079"/>
    </source>
</evidence>
<feature type="chain" id="PRO_5040914829" evidence="1">
    <location>
        <begin position="23"/>
        <end position="325"/>
    </location>
</feature>
<keyword evidence="3" id="KW-1185">Reference proteome</keyword>
<dbReference type="Proteomes" id="UP001149079">
    <property type="component" value="Unassembled WGS sequence"/>
</dbReference>
<name>A0A9W9HF51_9EURO</name>
<feature type="signal peptide" evidence="1">
    <location>
        <begin position="1"/>
        <end position="22"/>
    </location>
</feature>
<comment type="caution">
    <text evidence="2">The sequence shown here is derived from an EMBL/GenBank/DDBJ whole genome shotgun (WGS) entry which is preliminary data.</text>
</comment>
<keyword evidence="1" id="KW-0732">Signal</keyword>
<dbReference type="AlphaFoldDB" id="A0A9W9HF51"/>
<dbReference type="GeneID" id="81400449"/>
<reference evidence="2" key="1">
    <citation type="submission" date="2022-11" db="EMBL/GenBank/DDBJ databases">
        <authorList>
            <person name="Petersen C."/>
        </authorList>
    </citation>
    <scope>NUCLEOTIDE SEQUENCE</scope>
    <source>
        <strain evidence="2">IBT 22155</strain>
    </source>
</reference>
<sequence length="325" mass="34332">MIQFNPSTLTVLLALFLSSAVADDAKLSSNLVGCNEVSCPKKGADDRCTVGNNTFMGIGLSHLADAPSSLDGFALVKGVNVSAGLGGKNNDKPTRPFKSFYYLGTPPDVDAKDLSGCVVVFHDPPSKKFKGPKLEGKNNGTDTRAASGTCSDVIDKKCITKITDRATKLADEANGDVCETLNREFKKNLPDECEGFAGNGRSFGEFSVKSLGNLTSIPNSTDCWPVKPKSDKLLGIVSSTSLRNYSANALIDEAYKITPILTVFVGKDNSSLVKETSSQMTCLKVVTEENPDDDKDSDKNSAPRMKASGVVGGIAVLVAGIFAVL</sequence>
<evidence type="ECO:0000313" key="2">
    <source>
        <dbReference type="EMBL" id="KAJ5145971.1"/>
    </source>
</evidence>
<protein>
    <submittedName>
        <fullName evidence="2">Uncharacterized protein</fullName>
    </submittedName>
</protein>
<organism evidence="2 3">
    <name type="scientific">Penicillium bovifimosum</name>
    <dbReference type="NCBI Taxonomy" id="126998"/>
    <lineage>
        <taxon>Eukaryota</taxon>
        <taxon>Fungi</taxon>
        <taxon>Dikarya</taxon>
        <taxon>Ascomycota</taxon>
        <taxon>Pezizomycotina</taxon>
        <taxon>Eurotiomycetes</taxon>
        <taxon>Eurotiomycetidae</taxon>
        <taxon>Eurotiales</taxon>
        <taxon>Aspergillaceae</taxon>
        <taxon>Penicillium</taxon>
    </lineage>
</organism>
<dbReference type="OrthoDB" id="4154404at2759"/>
<reference evidence="2" key="2">
    <citation type="journal article" date="2023" name="IMA Fungus">
        <title>Comparative genomic study of the Penicillium genus elucidates a diverse pangenome and 15 lateral gene transfer events.</title>
        <authorList>
            <person name="Petersen C."/>
            <person name="Sorensen T."/>
            <person name="Nielsen M.R."/>
            <person name="Sondergaard T.E."/>
            <person name="Sorensen J.L."/>
            <person name="Fitzpatrick D.A."/>
            <person name="Frisvad J.C."/>
            <person name="Nielsen K.L."/>
        </authorList>
    </citation>
    <scope>NUCLEOTIDE SEQUENCE</scope>
    <source>
        <strain evidence="2">IBT 22155</strain>
    </source>
</reference>
<proteinExistence type="predicted"/>
<dbReference type="RefSeq" id="XP_056526445.1">
    <property type="nucleotide sequence ID" value="XM_056661279.1"/>
</dbReference>
<evidence type="ECO:0000256" key="1">
    <source>
        <dbReference type="SAM" id="SignalP"/>
    </source>
</evidence>